<proteinExistence type="predicted"/>
<evidence type="ECO:0000259" key="2">
    <source>
        <dbReference type="Pfam" id="PF01757"/>
    </source>
</evidence>
<keyword evidence="4" id="KW-0808">Transferase</keyword>
<evidence type="ECO:0000313" key="4">
    <source>
        <dbReference type="RefSeq" id="WP_084544787.1"/>
    </source>
</evidence>
<keyword evidence="4" id="KW-0012">Acyltransferase</keyword>
<dbReference type="PANTHER" id="PTHR23028">
    <property type="entry name" value="ACETYLTRANSFERASE"/>
    <property type="match status" value="1"/>
</dbReference>
<dbReference type="GO" id="GO:0016020">
    <property type="term" value="C:membrane"/>
    <property type="evidence" value="ECO:0007669"/>
    <property type="project" value="TreeGrafter"/>
</dbReference>
<evidence type="ECO:0000256" key="1">
    <source>
        <dbReference type="SAM" id="Phobius"/>
    </source>
</evidence>
<feature type="transmembrane region" description="Helical" evidence="1">
    <location>
        <begin position="36"/>
        <end position="58"/>
    </location>
</feature>
<feature type="transmembrane region" description="Helical" evidence="1">
    <location>
        <begin position="304"/>
        <end position="325"/>
    </location>
</feature>
<keyword evidence="1" id="KW-0472">Membrane</keyword>
<feature type="transmembrane region" description="Helical" evidence="1">
    <location>
        <begin position="133"/>
        <end position="151"/>
    </location>
</feature>
<dbReference type="InterPro" id="IPR050879">
    <property type="entry name" value="Acyltransferase_3"/>
</dbReference>
<dbReference type="PANTHER" id="PTHR23028:SF131">
    <property type="entry name" value="BLR2367 PROTEIN"/>
    <property type="match status" value="1"/>
</dbReference>
<feature type="transmembrane region" description="Helical" evidence="1">
    <location>
        <begin position="215"/>
        <end position="235"/>
    </location>
</feature>
<keyword evidence="1" id="KW-0812">Transmembrane</keyword>
<keyword evidence="3" id="KW-1185">Reference proteome</keyword>
<feature type="domain" description="Acyltransferase 3" evidence="2">
    <location>
        <begin position="5"/>
        <end position="321"/>
    </location>
</feature>
<feature type="transmembrane region" description="Helical" evidence="1">
    <location>
        <begin position="7"/>
        <end position="24"/>
    </location>
</feature>
<keyword evidence="1" id="KW-1133">Transmembrane helix</keyword>
<reference evidence="4" key="1">
    <citation type="submission" date="2025-08" db="UniProtKB">
        <authorList>
            <consortium name="RefSeq"/>
        </authorList>
    </citation>
    <scope>IDENTIFICATION</scope>
</reference>
<dbReference type="EC" id="2.3.-.-" evidence="4"/>
<dbReference type="Proteomes" id="UP000675920">
    <property type="component" value="Unplaced"/>
</dbReference>
<dbReference type="GO" id="GO:0000271">
    <property type="term" value="P:polysaccharide biosynthetic process"/>
    <property type="evidence" value="ECO:0007669"/>
    <property type="project" value="TreeGrafter"/>
</dbReference>
<accession>A0A8B6XAV9</accession>
<dbReference type="RefSeq" id="WP_084544787.1">
    <property type="nucleotide sequence ID" value="NZ_AXWS01000007.1"/>
</dbReference>
<sequence length="348" mass="38454">MNTLIGLQYLRGFAASLVAVYHLIPKLLGPQTPEPFWLGVMAGGVDVFFVISGFIIWLTASRATVSPGEWWKSRLIRIVPMYWLAPTVTLVLILVRGTPDAYPYPSEVIRAFLFIPVRSHITGGFEPYFTPGWSLNYEFLFYAVVALTLFLRRPLVRLAVIAVFFTALVACRKFINPEDAIQFRLTSPLYFEFLAGIAISLALPKLRQYRFMPVLGALAVVASVAFCLFISPRLYPNSARIVFFGVPAILLTAGVVMLEPLWKRWPVAALKLIGDASYSIYLSHSLFINLVFAALGSFVTAQPVIGSLVTMVAIYAGGIAVYHLIEKPLLNAMRSATGVGRLQQKASA</sequence>
<feature type="transmembrane region" description="Helical" evidence="1">
    <location>
        <begin position="181"/>
        <end position="203"/>
    </location>
</feature>
<feature type="transmembrane region" description="Helical" evidence="1">
    <location>
        <begin position="158"/>
        <end position="175"/>
    </location>
</feature>
<dbReference type="GO" id="GO:0016747">
    <property type="term" value="F:acyltransferase activity, transferring groups other than amino-acyl groups"/>
    <property type="evidence" value="ECO:0007669"/>
    <property type="project" value="InterPro"/>
</dbReference>
<dbReference type="InterPro" id="IPR002656">
    <property type="entry name" value="Acyl_transf_3_dom"/>
</dbReference>
<organism evidence="3 4">
    <name type="scientific">Derxia gummosa DSM 723</name>
    <dbReference type="NCBI Taxonomy" id="1121388"/>
    <lineage>
        <taxon>Bacteria</taxon>
        <taxon>Pseudomonadati</taxon>
        <taxon>Pseudomonadota</taxon>
        <taxon>Betaproteobacteria</taxon>
        <taxon>Burkholderiales</taxon>
        <taxon>Alcaligenaceae</taxon>
        <taxon>Derxia</taxon>
    </lineage>
</organism>
<protein>
    <submittedName>
        <fullName evidence="4">Acyltransferase family protein</fullName>
        <ecNumber evidence="4">2.3.-.-</ecNumber>
    </submittedName>
</protein>
<evidence type="ECO:0000313" key="3">
    <source>
        <dbReference type="Proteomes" id="UP000675920"/>
    </source>
</evidence>
<dbReference type="AlphaFoldDB" id="A0A8B6XAV9"/>
<feature type="transmembrane region" description="Helical" evidence="1">
    <location>
        <begin position="79"/>
        <end position="97"/>
    </location>
</feature>
<dbReference type="OrthoDB" id="9814807at2"/>
<feature type="transmembrane region" description="Helical" evidence="1">
    <location>
        <begin position="278"/>
        <end position="298"/>
    </location>
</feature>
<name>A0A8B6XAV9_9BURK</name>
<dbReference type="Pfam" id="PF01757">
    <property type="entry name" value="Acyl_transf_3"/>
    <property type="match status" value="1"/>
</dbReference>
<feature type="transmembrane region" description="Helical" evidence="1">
    <location>
        <begin position="241"/>
        <end position="258"/>
    </location>
</feature>